<dbReference type="PANTHER" id="PTHR22834:SF20">
    <property type="entry name" value="SH3 DOMAIN-CONTAINING PROTEIN"/>
    <property type="match status" value="1"/>
</dbReference>
<reference evidence="3" key="1">
    <citation type="journal article" date="2021" name="New Phytol.">
        <title>Evolutionary innovations through gain and loss of genes in the ectomycorrhizal Boletales.</title>
        <authorList>
            <person name="Wu G."/>
            <person name="Miyauchi S."/>
            <person name="Morin E."/>
            <person name="Kuo A."/>
            <person name="Drula E."/>
            <person name="Varga T."/>
            <person name="Kohler A."/>
            <person name="Feng B."/>
            <person name="Cao Y."/>
            <person name="Lipzen A."/>
            <person name="Daum C."/>
            <person name="Hundley H."/>
            <person name="Pangilinan J."/>
            <person name="Johnson J."/>
            <person name="Barry K."/>
            <person name="LaButti K."/>
            <person name="Ng V."/>
            <person name="Ahrendt S."/>
            <person name="Min B."/>
            <person name="Choi I.G."/>
            <person name="Park H."/>
            <person name="Plett J.M."/>
            <person name="Magnuson J."/>
            <person name="Spatafora J.W."/>
            <person name="Nagy L.G."/>
            <person name="Henrissat B."/>
            <person name="Grigoriev I.V."/>
            <person name="Yang Z.L."/>
            <person name="Xu J."/>
            <person name="Martin F.M."/>
        </authorList>
    </citation>
    <scope>NUCLEOTIDE SEQUENCE</scope>
    <source>
        <strain evidence="3">KKN 215</strain>
    </source>
</reference>
<keyword evidence="4" id="KW-1185">Reference proteome</keyword>
<dbReference type="InterPro" id="IPR027267">
    <property type="entry name" value="AH/BAR_dom_sf"/>
</dbReference>
<evidence type="ECO:0000256" key="1">
    <source>
        <dbReference type="SAM" id="MobiDB-lite"/>
    </source>
</evidence>
<dbReference type="EMBL" id="JAEVFJ010000007">
    <property type="protein sequence ID" value="KAH8103427.1"/>
    <property type="molecule type" value="Genomic_DNA"/>
</dbReference>
<dbReference type="InterPro" id="IPR051492">
    <property type="entry name" value="Dynamin-Rho_GEF"/>
</dbReference>
<feature type="compositionally biased region" description="Basic and acidic residues" evidence="1">
    <location>
        <begin position="580"/>
        <end position="592"/>
    </location>
</feature>
<dbReference type="GO" id="GO:0005737">
    <property type="term" value="C:cytoplasm"/>
    <property type="evidence" value="ECO:0007669"/>
    <property type="project" value="TreeGrafter"/>
</dbReference>
<feature type="compositionally biased region" description="Basic residues" evidence="1">
    <location>
        <begin position="593"/>
        <end position="602"/>
    </location>
</feature>
<feature type="domain" description="DH" evidence="2">
    <location>
        <begin position="68"/>
        <end position="294"/>
    </location>
</feature>
<sequence>MTLLQSRSFNSFSDILESSRTLRPKSPEKPLPMPPSPVSIDDVDGQSITLRPHSRPPSILDSPTPVSKRIHALQELLSSERAYASDLILIRDIHIPLALGQPTAFQAASLPLTPPHSSGSSARTVSTASDSSSGSFLGSAMSKEDSKIIFNNVGELAEFSDRFSTQLEEALGSVLEGGVGEDHVGKLFLELIPEMEPLYNTYITKHSAALEHLNSLPQTPALTAYLAHSKTLAQSLTHAWDLPSLLIKPVQRLLKYSLLLSAIIDGTPDSHGDKKALKEARSRMEAVAHGVNEGRRRREVVKEVLTGTPAKKGEAKKKGLNIGVAASVNLGRMKSLRTATYKAKEGVDANQEAETVEKLGNELKTCLHFVRRFAKDTTTWAETVTQMMKQLQQWTVGFGYVLGLSENQGSDAFDAFLSVIRDKLVPICDELNEVIKAKLLTELSKLRDASAPPERLLEAMKTLEPYHYGLLNVNVSKSRPSPQLLEASQSYVAIRAQLYDELPKFLELLHKGITACIIRFAGWQAEFYNEVRDRWGELWDALKVEGEMQGEAPETLRVWWSRFAEVEAHVNSLNIVKPMERAPRDSPPEKLRAKPVKGRKRSLSNTVDTMSSLTLADTSTPSLRASTSTHSTHDLYAGYPETAPPYANGHGLYGNGNMGRKRSKESLHSKKSGKAHRHTHSNASDFVHEIPNGGSSKNRKEISHPQPLKKSASQGRLLDDNSSASSSMRSLHGEDEDDERGRPSRKPSLRRRLTDTLRASPVPPSTTSTNARHRRSPSLPAPTSHQPHPSPTPSQVSFNIPAVTVTKSRPTRSRALYQCQVIFNCTPPPDVSYHDLPFFTLRIGEVYDVLQELGHPSTHPNLPLYVDDGEDCLLLVRNGQDDIGWALASFLLPVD</sequence>
<feature type="compositionally biased region" description="Low complexity" evidence="1">
    <location>
        <begin position="120"/>
        <end position="136"/>
    </location>
</feature>
<accession>A0A8K0XS69</accession>
<dbReference type="GO" id="GO:0031991">
    <property type="term" value="P:regulation of actomyosin contractile ring contraction"/>
    <property type="evidence" value="ECO:0007669"/>
    <property type="project" value="TreeGrafter"/>
</dbReference>
<feature type="compositionally biased region" description="Polar residues" evidence="1">
    <location>
        <begin position="618"/>
        <end position="630"/>
    </location>
</feature>
<feature type="compositionally biased region" description="Basic residues" evidence="1">
    <location>
        <begin position="659"/>
        <end position="680"/>
    </location>
</feature>
<evidence type="ECO:0000313" key="4">
    <source>
        <dbReference type="Proteomes" id="UP000813824"/>
    </source>
</evidence>
<feature type="region of interest" description="Disordered" evidence="1">
    <location>
        <begin position="647"/>
        <end position="797"/>
    </location>
</feature>
<dbReference type="PROSITE" id="PS50010">
    <property type="entry name" value="DH_2"/>
    <property type="match status" value="1"/>
</dbReference>
<protein>
    <recommendedName>
        <fullName evidence="2">DH domain-containing protein</fullName>
    </recommendedName>
</protein>
<dbReference type="Gene3D" id="1.20.1270.60">
    <property type="entry name" value="Arfaptin homology (AH) domain/BAR domain"/>
    <property type="match status" value="1"/>
</dbReference>
<dbReference type="Gene3D" id="1.20.900.10">
    <property type="entry name" value="Dbl homology (DH) domain"/>
    <property type="match status" value="1"/>
</dbReference>
<feature type="region of interest" description="Disordered" evidence="1">
    <location>
        <begin position="18"/>
        <end position="65"/>
    </location>
</feature>
<feature type="region of interest" description="Disordered" evidence="1">
    <location>
        <begin position="618"/>
        <end position="637"/>
    </location>
</feature>
<dbReference type="InterPro" id="IPR035899">
    <property type="entry name" value="DBL_dom_sf"/>
</dbReference>
<dbReference type="InterPro" id="IPR000219">
    <property type="entry name" value="DH_dom"/>
</dbReference>
<dbReference type="PANTHER" id="PTHR22834">
    <property type="entry name" value="NUCLEAR FUSION PROTEIN FUS2"/>
    <property type="match status" value="1"/>
</dbReference>
<dbReference type="SUPFAM" id="SSF103657">
    <property type="entry name" value="BAR/IMD domain-like"/>
    <property type="match status" value="1"/>
</dbReference>
<dbReference type="Pfam" id="PF00621">
    <property type="entry name" value="RhoGEF"/>
    <property type="match status" value="1"/>
</dbReference>
<dbReference type="SMART" id="SM00325">
    <property type="entry name" value="RhoGEF"/>
    <property type="match status" value="1"/>
</dbReference>
<dbReference type="GO" id="GO:0005085">
    <property type="term" value="F:guanyl-nucleotide exchange factor activity"/>
    <property type="evidence" value="ECO:0007669"/>
    <property type="project" value="InterPro"/>
</dbReference>
<dbReference type="SUPFAM" id="SSF48065">
    <property type="entry name" value="DBL homology domain (DH-domain)"/>
    <property type="match status" value="1"/>
</dbReference>
<dbReference type="GO" id="GO:0032955">
    <property type="term" value="P:regulation of division septum assembly"/>
    <property type="evidence" value="ECO:0007669"/>
    <property type="project" value="TreeGrafter"/>
</dbReference>
<feature type="region of interest" description="Disordered" evidence="1">
    <location>
        <begin position="112"/>
        <end position="136"/>
    </location>
</feature>
<dbReference type="Proteomes" id="UP000813824">
    <property type="component" value="Unassembled WGS sequence"/>
</dbReference>
<name>A0A8K0XS69_9AGAR</name>
<organism evidence="3 4">
    <name type="scientific">Cristinia sonorae</name>
    <dbReference type="NCBI Taxonomy" id="1940300"/>
    <lineage>
        <taxon>Eukaryota</taxon>
        <taxon>Fungi</taxon>
        <taxon>Dikarya</taxon>
        <taxon>Basidiomycota</taxon>
        <taxon>Agaricomycotina</taxon>
        <taxon>Agaricomycetes</taxon>
        <taxon>Agaricomycetidae</taxon>
        <taxon>Agaricales</taxon>
        <taxon>Pleurotineae</taxon>
        <taxon>Stephanosporaceae</taxon>
        <taxon>Cristinia</taxon>
    </lineage>
</organism>
<proteinExistence type="predicted"/>
<evidence type="ECO:0000259" key="2">
    <source>
        <dbReference type="PROSITE" id="PS50010"/>
    </source>
</evidence>
<feature type="region of interest" description="Disordered" evidence="1">
    <location>
        <begin position="580"/>
        <end position="608"/>
    </location>
</feature>
<gene>
    <name evidence="3" type="ORF">BXZ70DRAFT_999023</name>
</gene>
<dbReference type="AlphaFoldDB" id="A0A8K0XS69"/>
<comment type="caution">
    <text evidence="3">The sequence shown here is derived from an EMBL/GenBank/DDBJ whole genome shotgun (WGS) entry which is preliminary data.</text>
</comment>
<dbReference type="OrthoDB" id="10256089at2759"/>
<evidence type="ECO:0000313" key="3">
    <source>
        <dbReference type="EMBL" id="KAH8103427.1"/>
    </source>
</evidence>
<dbReference type="CDD" id="cd00160">
    <property type="entry name" value="RhoGEF"/>
    <property type="match status" value="1"/>
</dbReference>